<evidence type="ECO:0000259" key="5">
    <source>
        <dbReference type="Pfam" id="PF14905"/>
    </source>
</evidence>
<dbReference type="InterPro" id="IPR041700">
    <property type="entry name" value="OMP_b-brl_3"/>
</dbReference>
<dbReference type="Gene3D" id="2.60.40.1120">
    <property type="entry name" value="Carboxypeptidase-like, regulatory domain"/>
    <property type="match status" value="1"/>
</dbReference>
<dbReference type="EMBL" id="JACRUL010000004">
    <property type="protein sequence ID" value="MBC5843443.1"/>
    <property type="molecule type" value="Genomic_DNA"/>
</dbReference>
<comment type="subcellular location">
    <subcellularLocation>
        <location evidence="1">Cell outer membrane</location>
    </subcellularLocation>
</comment>
<dbReference type="Pfam" id="PF13715">
    <property type="entry name" value="CarbopepD_reg_2"/>
    <property type="match status" value="1"/>
</dbReference>
<keyword evidence="2" id="KW-0472">Membrane</keyword>
<organism evidence="6 7">
    <name type="scientific">Flavobacterium muglaense</name>
    <dbReference type="NCBI Taxonomy" id="2764716"/>
    <lineage>
        <taxon>Bacteria</taxon>
        <taxon>Pseudomonadati</taxon>
        <taxon>Bacteroidota</taxon>
        <taxon>Flavobacteriia</taxon>
        <taxon>Flavobacteriales</taxon>
        <taxon>Flavobacteriaceae</taxon>
        <taxon>Flavobacterium</taxon>
    </lineage>
</organism>
<dbReference type="Proteomes" id="UP000641454">
    <property type="component" value="Unassembled WGS sequence"/>
</dbReference>
<keyword evidence="6" id="KW-0675">Receptor</keyword>
<dbReference type="SUPFAM" id="SSF49464">
    <property type="entry name" value="Carboxypeptidase regulatory domain-like"/>
    <property type="match status" value="1"/>
</dbReference>
<feature type="domain" description="Outer membrane protein beta-barrel" evidence="5">
    <location>
        <begin position="376"/>
        <end position="777"/>
    </location>
</feature>
<dbReference type="SUPFAM" id="SSF56935">
    <property type="entry name" value="Porins"/>
    <property type="match status" value="1"/>
</dbReference>
<dbReference type="InterPro" id="IPR008969">
    <property type="entry name" value="CarboxyPept-like_regulatory"/>
</dbReference>
<evidence type="ECO:0000313" key="6">
    <source>
        <dbReference type="EMBL" id="MBC5843443.1"/>
    </source>
</evidence>
<evidence type="ECO:0000256" key="2">
    <source>
        <dbReference type="ARBA" id="ARBA00023136"/>
    </source>
</evidence>
<evidence type="ECO:0000256" key="3">
    <source>
        <dbReference type="ARBA" id="ARBA00023237"/>
    </source>
</evidence>
<proteinExistence type="predicted"/>
<evidence type="ECO:0000256" key="1">
    <source>
        <dbReference type="ARBA" id="ARBA00004442"/>
    </source>
</evidence>
<dbReference type="GO" id="GO:0009279">
    <property type="term" value="C:cell outer membrane"/>
    <property type="evidence" value="ECO:0007669"/>
    <property type="project" value="UniProtKB-SubCell"/>
</dbReference>
<sequence>MKTTIALLLFFNMSLLFAQNSKLTGTIVAKNNKEKIAFATVAIFDGTTKSFVKSTATDEKGYYEIQVATVDFYVQIEILGYKTFQSKTITNTKTDLNLNFELEEDALALKEVVVMQSKSLIKLSRDKMIVDIDKAGFGNGNDGLETLSKLPGVQLDKDENVVFRGSSNLQIMIDSKPSLLTGEELKQYLKTLDGANIKAVEIIANPSAKYDAAGSAGIFNIVLKKSAATGLTGNLRTSVGYAEFIKNYNGLNLYNNTEKWNLKFGLNYGYNESVNHRTIDQTVISPDITTLLKQKNDWLPVNNSYSGNFGASHQLNKNTTVGASTNYSIYKSDEKTNGRTEELDNAIYKRYTILDTQNDIANRTLTSTLFYNFASDSLDNKIDAQLSYANYQNTSDRLTSNAYFNANTNKMYRDIEAVKYQNPTNFNIISAKLDFEKKVTNTFNFETGTKLSYVNNDYTIVLQDRDAQGNYILNTNRSNHLVYKESILSGYGITNLTKGKFNVQAGLRAEYINYNATSLTSNSTNKGNYLSLFPSFSINTNLENNQFKFSYSRRIQRPRYLYLNPYYEYTDTYNVSVGNPQLTPQFTDAFELVWIKKQKTSLSLFANFSKDEMYQIINYDQDTKITTLFYDNIGKSKSIGLSFNTSYSAKKWWEVQLNTEVAYGQATSNLQGYQFNNSGVSFSGAVNQSFTLAKDWSATWNSFYSQNGDYGNTSFKPSYDMSFSMRKDFLSKKLRMNLSAQNVLKKSQWIQSTKQDNVTNNWINRWETRKITLSLTYNFGTAKKKEVKDADLNEEQNRL</sequence>
<comment type="caution">
    <text evidence="6">The sequence shown here is derived from an EMBL/GenBank/DDBJ whole genome shotgun (WGS) entry which is preliminary data.</text>
</comment>
<reference evidence="6 7" key="1">
    <citation type="submission" date="2020-08" db="EMBL/GenBank/DDBJ databases">
        <title>Description of novel Flavobacterium F-392 isolate.</title>
        <authorList>
            <person name="Saticioglu I.B."/>
            <person name="Duman M."/>
            <person name="Altun S."/>
        </authorList>
    </citation>
    <scope>NUCLEOTIDE SEQUENCE [LARGE SCALE GENOMIC DNA]</scope>
    <source>
        <strain evidence="6 7">F-392</strain>
    </source>
</reference>
<evidence type="ECO:0000313" key="7">
    <source>
        <dbReference type="Proteomes" id="UP000641454"/>
    </source>
</evidence>
<dbReference type="AlphaFoldDB" id="A0A923N0F9"/>
<keyword evidence="7" id="KW-1185">Reference proteome</keyword>
<keyword evidence="3" id="KW-0998">Cell outer membrane</keyword>
<gene>
    <name evidence="6" type="ORF">H8R25_03195</name>
</gene>
<protein>
    <submittedName>
        <fullName evidence="6">TonB-dependent receptor</fullName>
    </submittedName>
</protein>
<keyword evidence="4" id="KW-0732">Signal</keyword>
<evidence type="ECO:0000256" key="4">
    <source>
        <dbReference type="SAM" id="SignalP"/>
    </source>
</evidence>
<feature type="chain" id="PRO_5037112870" evidence="4">
    <location>
        <begin position="19"/>
        <end position="799"/>
    </location>
</feature>
<dbReference type="InterPro" id="IPR036942">
    <property type="entry name" value="Beta-barrel_TonB_sf"/>
</dbReference>
<accession>A0A923N0F9</accession>
<dbReference type="Gene3D" id="2.40.170.20">
    <property type="entry name" value="TonB-dependent receptor, beta-barrel domain"/>
    <property type="match status" value="1"/>
</dbReference>
<dbReference type="Pfam" id="PF14905">
    <property type="entry name" value="OMP_b-brl_3"/>
    <property type="match status" value="1"/>
</dbReference>
<dbReference type="RefSeq" id="WP_187017135.1">
    <property type="nucleotide sequence ID" value="NZ_JACRUK010000004.1"/>
</dbReference>
<feature type="signal peptide" evidence="4">
    <location>
        <begin position="1"/>
        <end position="18"/>
    </location>
</feature>
<name>A0A923N0F9_9FLAO</name>